<dbReference type="Proteomes" id="UP001347796">
    <property type="component" value="Unassembled WGS sequence"/>
</dbReference>
<comment type="caution">
    <text evidence="2">The sequence shown here is derived from an EMBL/GenBank/DDBJ whole genome shotgun (WGS) entry which is preliminary data.</text>
</comment>
<organism evidence="2 3">
    <name type="scientific">Patella caerulea</name>
    <name type="common">Rayed Mediterranean limpet</name>
    <dbReference type="NCBI Taxonomy" id="87958"/>
    <lineage>
        <taxon>Eukaryota</taxon>
        <taxon>Metazoa</taxon>
        <taxon>Spiralia</taxon>
        <taxon>Lophotrochozoa</taxon>
        <taxon>Mollusca</taxon>
        <taxon>Gastropoda</taxon>
        <taxon>Patellogastropoda</taxon>
        <taxon>Patelloidea</taxon>
        <taxon>Patellidae</taxon>
        <taxon>Patella</taxon>
    </lineage>
</organism>
<feature type="domain" description="Histidine N-acetyltransferase C-terminal" evidence="1">
    <location>
        <begin position="27"/>
        <end position="126"/>
    </location>
</feature>
<protein>
    <recommendedName>
        <fullName evidence="1">Histidine N-acetyltransferase C-terminal domain-containing protein</fullName>
    </recommendedName>
</protein>
<reference evidence="2 3" key="1">
    <citation type="submission" date="2024-01" db="EMBL/GenBank/DDBJ databases">
        <title>The genome of the rayed Mediterranean limpet Patella caerulea (Linnaeus, 1758).</title>
        <authorList>
            <person name="Anh-Thu Weber A."/>
            <person name="Halstead-Nussloch G."/>
        </authorList>
    </citation>
    <scope>NUCLEOTIDE SEQUENCE [LARGE SCALE GENOMIC DNA]</scope>
    <source>
        <strain evidence="2">AATW-2023a</strain>
        <tissue evidence="2">Whole specimen</tissue>
    </source>
</reference>
<dbReference type="Pfam" id="PF24066">
    <property type="entry name" value="Hisat_C"/>
    <property type="match status" value="1"/>
</dbReference>
<evidence type="ECO:0000259" key="1">
    <source>
        <dbReference type="Pfam" id="PF24066"/>
    </source>
</evidence>
<dbReference type="EMBL" id="JAZGQO010000007">
    <property type="protein sequence ID" value="KAK6183157.1"/>
    <property type="molecule type" value="Genomic_DNA"/>
</dbReference>
<keyword evidence="3" id="KW-1185">Reference proteome</keyword>
<accession>A0AAN8JU54</accession>
<gene>
    <name evidence="2" type="ORF">SNE40_010688</name>
</gene>
<evidence type="ECO:0000313" key="2">
    <source>
        <dbReference type="EMBL" id="KAK6183157.1"/>
    </source>
</evidence>
<dbReference type="AlphaFoldDB" id="A0AAN8JU54"/>
<proteinExistence type="predicted"/>
<evidence type="ECO:0000313" key="3">
    <source>
        <dbReference type="Proteomes" id="UP001347796"/>
    </source>
</evidence>
<sequence>MKRLKMIGNVQDLKPNEFDETNVQELTLGDLKEIFQSKVMCSKLFPGERILLSGYPFRLLPQNIPLMMDGFTFRGTKSSDQSTYKTLTVTENYYLGTGLMFSLGIYGNDAIGIQQHALKHIQNLNRLVRNGTCTSTIIHIIHPLDCLDTSFLSVFRKFGLEINNEFAINRYILLERKMR</sequence>
<name>A0AAN8JU54_PATCE</name>
<dbReference type="InterPro" id="IPR056483">
    <property type="entry name" value="Hisat_C"/>
</dbReference>